<evidence type="ECO:0008006" key="4">
    <source>
        <dbReference type="Google" id="ProtNLM"/>
    </source>
</evidence>
<dbReference type="RefSeq" id="WP_111542041.1">
    <property type="nucleotide sequence ID" value="NZ_QKYV01000010.1"/>
</dbReference>
<dbReference type="Gene3D" id="2.130.10.10">
    <property type="entry name" value="YVTN repeat-like/Quinoprotein amine dehydrogenase"/>
    <property type="match status" value="1"/>
</dbReference>
<evidence type="ECO:0000256" key="1">
    <source>
        <dbReference type="SAM" id="SignalP"/>
    </source>
</evidence>
<feature type="signal peptide" evidence="1">
    <location>
        <begin position="1"/>
        <end position="22"/>
    </location>
</feature>
<evidence type="ECO:0000313" key="3">
    <source>
        <dbReference type="Proteomes" id="UP000249542"/>
    </source>
</evidence>
<keyword evidence="1" id="KW-0732">Signal</keyword>
<dbReference type="SUPFAM" id="SSF51004">
    <property type="entry name" value="C-terminal (heme d1) domain of cytochrome cd1-nitrite reductase"/>
    <property type="match status" value="1"/>
</dbReference>
<comment type="caution">
    <text evidence="2">The sequence shown here is derived from an EMBL/GenBank/DDBJ whole genome shotgun (WGS) entry which is preliminary data.</text>
</comment>
<dbReference type="InterPro" id="IPR031815">
    <property type="entry name" value="DUF5074"/>
</dbReference>
<name>A0A2W7IIF2_9FLAO</name>
<dbReference type="InterPro" id="IPR011048">
    <property type="entry name" value="Haem_d1_sf"/>
</dbReference>
<proteinExistence type="predicted"/>
<dbReference type="EMBL" id="QKYV01000010">
    <property type="protein sequence ID" value="PZW37769.1"/>
    <property type="molecule type" value="Genomic_DNA"/>
</dbReference>
<dbReference type="InterPro" id="IPR015943">
    <property type="entry name" value="WD40/YVTN_repeat-like_dom_sf"/>
</dbReference>
<organism evidence="2 3">
    <name type="scientific">Mesonia algae</name>
    <dbReference type="NCBI Taxonomy" id="213248"/>
    <lineage>
        <taxon>Bacteria</taxon>
        <taxon>Pseudomonadati</taxon>
        <taxon>Bacteroidota</taxon>
        <taxon>Flavobacteriia</taxon>
        <taxon>Flavobacteriales</taxon>
        <taxon>Flavobacteriaceae</taxon>
        <taxon>Mesonia</taxon>
    </lineage>
</organism>
<dbReference type="AlphaFoldDB" id="A0A2W7IIF2"/>
<protein>
    <recommendedName>
        <fullName evidence="4">YVTN family beta-propeller protein</fullName>
    </recommendedName>
</protein>
<feature type="chain" id="PRO_5015932860" description="YVTN family beta-propeller protein" evidence="1">
    <location>
        <begin position="23"/>
        <end position="358"/>
    </location>
</feature>
<dbReference type="PANTHER" id="PTHR47197">
    <property type="entry name" value="PROTEIN NIRF"/>
    <property type="match status" value="1"/>
</dbReference>
<evidence type="ECO:0000313" key="2">
    <source>
        <dbReference type="EMBL" id="PZW37769.1"/>
    </source>
</evidence>
<reference evidence="2 3" key="1">
    <citation type="submission" date="2018-06" db="EMBL/GenBank/DDBJ databases">
        <title>Genomic Encyclopedia of Archaeal and Bacterial Type Strains, Phase II (KMG-II): from individual species to whole genera.</title>
        <authorList>
            <person name="Goeker M."/>
        </authorList>
    </citation>
    <scope>NUCLEOTIDE SEQUENCE [LARGE SCALE GENOMIC DNA]</scope>
    <source>
        <strain evidence="2 3">DSM 15361</strain>
    </source>
</reference>
<accession>A0A2W7IIF2</accession>
<keyword evidence="3" id="KW-1185">Reference proteome</keyword>
<dbReference type="PANTHER" id="PTHR47197:SF3">
    <property type="entry name" value="DIHYDRO-HEME D1 DEHYDROGENASE"/>
    <property type="match status" value="1"/>
</dbReference>
<gene>
    <name evidence="2" type="ORF">LX95_02781</name>
</gene>
<dbReference type="Proteomes" id="UP000249542">
    <property type="component" value="Unassembled WGS sequence"/>
</dbReference>
<dbReference type="Pfam" id="PF16819">
    <property type="entry name" value="DUF5074"/>
    <property type="match status" value="1"/>
</dbReference>
<dbReference type="PROSITE" id="PS51257">
    <property type="entry name" value="PROKAR_LIPOPROTEIN"/>
    <property type="match status" value="1"/>
</dbReference>
<dbReference type="InterPro" id="IPR051200">
    <property type="entry name" value="Host-pathogen_enzymatic-act"/>
</dbReference>
<sequence length="358" mass="40443">MIKNITNWLLFFVMVFFISCSSDDDITETPNLPEGDYTNGFFVLNEGGFTYSNASVSFISEEGTVYNSIFSTENNRELGDVAQSMNFNENLAFIVVNNSNTIEVVNRYTFKYVTTIEEQILNPRHIIFEDNLAYVTNWGDPADTSDDYIAIINLETYEVTQVIDVPEGPEKMVKANGKIYVAHKGGWGYGNSISVINISTQTLEGNIEVNDVPTNLVVEDNFLYVLCSGKESWTGEETKAGIFKINLATQTVEQELEFLEGVHPNFLVKNNNDLHYIIDKDIYQINLSDFSLPAEPLFSTEEQNIAVLYAFNIHNNVIYIADAKDYTSNGKILTYSIEGELLQNYSVQLIPNGFYFNN</sequence>